<dbReference type="AlphaFoldDB" id="A0A7Z2ZMZ2"/>
<evidence type="ECO:0000313" key="1">
    <source>
        <dbReference type="EMBL" id="QJD85534.1"/>
    </source>
</evidence>
<evidence type="ECO:0008006" key="3">
    <source>
        <dbReference type="Google" id="ProtNLM"/>
    </source>
</evidence>
<dbReference type="RefSeq" id="WP_169281795.1">
    <property type="nucleotide sequence ID" value="NZ_CP051680.1"/>
</dbReference>
<dbReference type="KEGG" id="cheb:HH215_21680"/>
<dbReference type="InterPro" id="IPR043519">
    <property type="entry name" value="NT_sf"/>
</dbReference>
<sequence length="257" mass="29244">MDPRAHLLQRLDEIGKSLETKDGALLLLGLGSVGVETERLDEYSDLDFYVIVGKGFKSRFIERLDWLEEVYPLAYQFRNADVGHKILFEDAVYGEFAVFEEDEMANIAYAGGRVVWSNSSYRSMERVNPDGQTPVLRKAALDHPLNEALTNLYVGLGRYLRGEKLSAVRFVQGYAVDSILSVLHLLESEVDYFPDPFGNERRMEIRFPRFAQIIGSMIQGYDRVPESAICLLNYLEEVYPVNSRLCGEIRRLAARCG</sequence>
<reference evidence="1 2" key="1">
    <citation type="submission" date="2020-04" db="EMBL/GenBank/DDBJ databases">
        <title>Genome sequencing of novel species.</title>
        <authorList>
            <person name="Heo J."/>
            <person name="Kim S.-J."/>
            <person name="Kim J.-S."/>
            <person name="Hong S.-B."/>
            <person name="Kwon S.-W."/>
        </authorList>
    </citation>
    <scope>NUCLEOTIDE SEQUENCE [LARGE SCALE GENOMIC DNA]</scope>
    <source>
        <strain evidence="1 2">MFER-1</strain>
    </source>
</reference>
<name>A0A7Z2ZMZ2_9BACL</name>
<evidence type="ECO:0000313" key="2">
    <source>
        <dbReference type="Proteomes" id="UP000502248"/>
    </source>
</evidence>
<gene>
    <name evidence="1" type="ORF">HH215_21680</name>
</gene>
<dbReference type="Gene3D" id="3.30.460.10">
    <property type="entry name" value="Beta Polymerase, domain 2"/>
    <property type="match status" value="1"/>
</dbReference>
<protein>
    <recommendedName>
        <fullName evidence="3">DUF4037 domain-containing protein</fullName>
    </recommendedName>
</protein>
<keyword evidence="2" id="KW-1185">Reference proteome</keyword>
<dbReference type="Proteomes" id="UP000502248">
    <property type="component" value="Chromosome"/>
</dbReference>
<accession>A0A7Z2ZMZ2</accession>
<organism evidence="1 2">
    <name type="scientific">Cohnella herbarum</name>
    <dbReference type="NCBI Taxonomy" id="2728023"/>
    <lineage>
        <taxon>Bacteria</taxon>
        <taxon>Bacillati</taxon>
        <taxon>Bacillota</taxon>
        <taxon>Bacilli</taxon>
        <taxon>Bacillales</taxon>
        <taxon>Paenibacillaceae</taxon>
        <taxon>Cohnella</taxon>
    </lineage>
</organism>
<dbReference type="EMBL" id="CP051680">
    <property type="protein sequence ID" value="QJD85534.1"/>
    <property type="molecule type" value="Genomic_DNA"/>
</dbReference>
<proteinExistence type="predicted"/>